<dbReference type="EMBL" id="SOYY01000011">
    <property type="protein sequence ID" value="KAA0714610.1"/>
    <property type="molecule type" value="Genomic_DNA"/>
</dbReference>
<keyword evidence="3" id="KW-1185">Reference proteome</keyword>
<dbReference type="AlphaFoldDB" id="A0A5A9NXQ0"/>
<gene>
    <name evidence="2" type="ORF">E1301_Tti020308</name>
</gene>
<comment type="caution">
    <text evidence="2">The sequence shown here is derived from an EMBL/GenBank/DDBJ whole genome shotgun (WGS) entry which is preliminary data.</text>
</comment>
<organism evidence="2 3">
    <name type="scientific">Triplophysa tibetana</name>
    <dbReference type="NCBI Taxonomy" id="1572043"/>
    <lineage>
        <taxon>Eukaryota</taxon>
        <taxon>Metazoa</taxon>
        <taxon>Chordata</taxon>
        <taxon>Craniata</taxon>
        <taxon>Vertebrata</taxon>
        <taxon>Euteleostomi</taxon>
        <taxon>Actinopterygii</taxon>
        <taxon>Neopterygii</taxon>
        <taxon>Teleostei</taxon>
        <taxon>Ostariophysi</taxon>
        <taxon>Cypriniformes</taxon>
        <taxon>Nemacheilidae</taxon>
        <taxon>Triplophysa</taxon>
    </lineage>
</organism>
<feature type="region of interest" description="Disordered" evidence="1">
    <location>
        <begin position="120"/>
        <end position="170"/>
    </location>
</feature>
<evidence type="ECO:0000256" key="1">
    <source>
        <dbReference type="SAM" id="MobiDB-lite"/>
    </source>
</evidence>
<proteinExistence type="predicted"/>
<name>A0A5A9NXQ0_9TELE</name>
<evidence type="ECO:0000313" key="2">
    <source>
        <dbReference type="EMBL" id="KAA0714610.1"/>
    </source>
</evidence>
<evidence type="ECO:0000313" key="3">
    <source>
        <dbReference type="Proteomes" id="UP000324632"/>
    </source>
</evidence>
<reference evidence="2 3" key="1">
    <citation type="journal article" date="2019" name="Mol. Ecol. Resour.">
        <title>Chromosome-level genome assembly of Triplophysa tibetana, a fish adapted to the harsh high-altitude environment of the Tibetan Plateau.</title>
        <authorList>
            <person name="Yang X."/>
            <person name="Liu H."/>
            <person name="Ma Z."/>
            <person name="Zou Y."/>
            <person name="Zou M."/>
            <person name="Mao Y."/>
            <person name="Li X."/>
            <person name="Wang H."/>
            <person name="Chen T."/>
            <person name="Wang W."/>
            <person name="Yang R."/>
        </authorList>
    </citation>
    <scope>NUCLEOTIDE SEQUENCE [LARGE SCALE GENOMIC DNA]</scope>
    <source>
        <strain evidence="2">TTIB1903HZAU</strain>
        <tissue evidence="2">Muscle</tissue>
    </source>
</reference>
<dbReference type="Proteomes" id="UP000324632">
    <property type="component" value="Chromosome 11"/>
</dbReference>
<feature type="compositionally biased region" description="Polar residues" evidence="1">
    <location>
        <begin position="150"/>
        <end position="170"/>
    </location>
</feature>
<sequence length="170" mass="18929">MALYSPHLHGALHFHSPFHPHAKHPSLIPYQLYFRLLLIGRAFFRKGGKVARGHPRWRVFTATRAFIPGERIEVEYLLAQSNRGNQLIAHRNDMPKVPPEEPEDEIDTTVCHAADLRADDSSSSCRLGPGDQSGSSTAELQAPESEEQLQELTFTDTSVSTSAGMTDQLI</sequence>
<accession>A0A5A9NXQ0</accession>
<protein>
    <submittedName>
        <fullName evidence="2">Uncharacterized protein</fullName>
    </submittedName>
</protein>